<sequence>MWDGRSFSEILQELLTNHRGKVLGLALGLAVGLLIITFGFWRSVFIVICVLIGYFLGKRFDEEGNLRDWWDRFFR</sequence>
<reference evidence="3" key="1">
    <citation type="journal article" date="2015" name="MBio">
        <title>Genome-Resolved Metagenomic Analysis Reveals Roles for Candidate Phyla and Other Microbial Community Members in Biogeochemical Transformations in Oil Reservoirs.</title>
        <authorList>
            <person name="Hu P."/>
            <person name="Tom L."/>
            <person name="Singh A."/>
            <person name="Thomas B.C."/>
            <person name="Baker B.J."/>
            <person name="Piceno Y.M."/>
            <person name="Andersen G.L."/>
            <person name="Banfield J.F."/>
        </authorList>
    </citation>
    <scope>NUCLEOTIDE SEQUENCE [LARGE SCALE GENOMIC DNA]</scope>
</reference>
<proteinExistence type="predicted"/>
<accession>A0A101FG45</accession>
<dbReference type="InterPro" id="IPR018730">
    <property type="entry name" value="DUF2273"/>
</dbReference>
<dbReference type="Pfam" id="PF10031">
    <property type="entry name" value="DUF2273"/>
    <property type="match status" value="1"/>
</dbReference>
<gene>
    <name evidence="2" type="ORF">XD66_0901</name>
</gene>
<evidence type="ECO:0000256" key="1">
    <source>
        <dbReference type="SAM" id="Phobius"/>
    </source>
</evidence>
<name>A0A101FG45_9THEO</name>
<dbReference type="AlphaFoldDB" id="A0A101FG45"/>
<feature type="transmembrane region" description="Helical" evidence="1">
    <location>
        <begin position="24"/>
        <end position="57"/>
    </location>
</feature>
<dbReference type="EMBL" id="LGFO01000104">
    <property type="protein sequence ID" value="KUK36387.1"/>
    <property type="molecule type" value="Genomic_DNA"/>
</dbReference>
<keyword evidence="1" id="KW-0812">Transmembrane</keyword>
<keyword evidence="1" id="KW-0472">Membrane</keyword>
<evidence type="ECO:0008006" key="4">
    <source>
        <dbReference type="Google" id="ProtNLM"/>
    </source>
</evidence>
<evidence type="ECO:0000313" key="2">
    <source>
        <dbReference type="EMBL" id="KUK36387.1"/>
    </source>
</evidence>
<organism evidence="2 3">
    <name type="scientific">Thermacetogenium phaeum</name>
    <dbReference type="NCBI Taxonomy" id="85874"/>
    <lineage>
        <taxon>Bacteria</taxon>
        <taxon>Bacillati</taxon>
        <taxon>Bacillota</taxon>
        <taxon>Clostridia</taxon>
        <taxon>Thermoanaerobacterales</taxon>
        <taxon>Thermoanaerobacteraceae</taxon>
        <taxon>Thermacetogenium</taxon>
    </lineage>
</organism>
<comment type="caution">
    <text evidence="2">The sequence shown here is derived from an EMBL/GenBank/DDBJ whole genome shotgun (WGS) entry which is preliminary data.</text>
</comment>
<protein>
    <recommendedName>
        <fullName evidence="4">Small integral membrane protein</fullName>
    </recommendedName>
</protein>
<dbReference type="OMA" id="FFQTVFI"/>
<dbReference type="Proteomes" id="UP000053326">
    <property type="component" value="Unassembled WGS sequence"/>
</dbReference>
<evidence type="ECO:0000313" key="3">
    <source>
        <dbReference type="Proteomes" id="UP000053326"/>
    </source>
</evidence>
<keyword evidence="1" id="KW-1133">Transmembrane helix</keyword>